<feature type="coiled-coil region" evidence="3">
    <location>
        <begin position="178"/>
        <end position="248"/>
    </location>
</feature>
<dbReference type="Pfam" id="PF25975">
    <property type="entry name" value="CzcB_C"/>
    <property type="match status" value="1"/>
</dbReference>
<sequence length="527" mass="57514">MNSILLRTLTVCIAIGLVVAVVFFGADPTNTEETGDVLTHVIGRSDLEVVVTENGTVESSNNKEIKCMVKGGSTVLWVIETGTMVKPGDVLVRLDQSQIEDNILSKQITYENALANKITAESNVAVAEKSITEYLEGTYVRDLQTLQKDLFDARQTVTQAKLAYGSAERLAAKGLIKNLQLEQEAFRVESALKALQVKQTELETLEKYQKEKEVQTLKSNLRAAEAQLASYDASLQLEKARLDREKEQLTNCTITADVAGMVIFPSMAEWKDTPDIEEGAVVREQQTLLMIPDVTKMQVKVGIHESKVDRLKIGMPAEIKLQDLTLTGSVAEIAKVTKPAGWWTGNLVKYDTVIELPERRGLKPGMSAIVDVILSSHQDVITVPVAAVLAHDGGHSCWVKEGETFVRREVNIGETNDKFNVVLSGLDEGDEVALNPGAFLADAQRKAFSMGGGAESNEDNAGPDDTTQQEDANKEDANKEDANKEDANKENANKENDNKDSSIESKSAPSTPKETGKAKQQQPAKQS</sequence>
<dbReference type="PANTHER" id="PTHR32347">
    <property type="entry name" value="EFFLUX SYSTEM COMPONENT YKNX-RELATED"/>
    <property type="match status" value="1"/>
</dbReference>
<dbReference type="GO" id="GO:0030313">
    <property type="term" value="C:cell envelope"/>
    <property type="evidence" value="ECO:0007669"/>
    <property type="project" value="UniProtKB-SubCell"/>
</dbReference>
<accession>A0A517SUV2</accession>
<feature type="compositionally biased region" description="Polar residues" evidence="4">
    <location>
        <begin position="504"/>
        <end position="527"/>
    </location>
</feature>
<feature type="domain" description="CzcB-like C-terminal circularly permuted SH3-like" evidence="5">
    <location>
        <begin position="381"/>
        <end position="434"/>
    </location>
</feature>
<organism evidence="6 7">
    <name type="scientific">Stieleria bergensis</name>
    <dbReference type="NCBI Taxonomy" id="2528025"/>
    <lineage>
        <taxon>Bacteria</taxon>
        <taxon>Pseudomonadati</taxon>
        <taxon>Planctomycetota</taxon>
        <taxon>Planctomycetia</taxon>
        <taxon>Pirellulales</taxon>
        <taxon>Pirellulaceae</taxon>
        <taxon>Stieleria</taxon>
    </lineage>
</organism>
<feature type="compositionally biased region" description="Basic and acidic residues" evidence="4">
    <location>
        <begin position="471"/>
        <end position="503"/>
    </location>
</feature>
<evidence type="ECO:0000313" key="7">
    <source>
        <dbReference type="Proteomes" id="UP000315003"/>
    </source>
</evidence>
<feature type="region of interest" description="Disordered" evidence="4">
    <location>
        <begin position="449"/>
        <end position="527"/>
    </location>
</feature>
<evidence type="ECO:0000256" key="3">
    <source>
        <dbReference type="SAM" id="Coils"/>
    </source>
</evidence>
<keyword evidence="2 3" id="KW-0175">Coiled coil</keyword>
<evidence type="ECO:0000256" key="1">
    <source>
        <dbReference type="ARBA" id="ARBA00004196"/>
    </source>
</evidence>
<evidence type="ECO:0000259" key="5">
    <source>
        <dbReference type="Pfam" id="PF25975"/>
    </source>
</evidence>
<dbReference type="RefSeq" id="WP_145272037.1">
    <property type="nucleotide sequence ID" value="NZ_CP036272.1"/>
</dbReference>
<proteinExistence type="predicted"/>
<reference evidence="6 7" key="1">
    <citation type="submission" date="2019-02" db="EMBL/GenBank/DDBJ databases">
        <title>Deep-cultivation of Planctomycetes and their phenomic and genomic characterization uncovers novel biology.</title>
        <authorList>
            <person name="Wiegand S."/>
            <person name="Jogler M."/>
            <person name="Boedeker C."/>
            <person name="Pinto D."/>
            <person name="Vollmers J."/>
            <person name="Rivas-Marin E."/>
            <person name="Kohn T."/>
            <person name="Peeters S.H."/>
            <person name="Heuer A."/>
            <person name="Rast P."/>
            <person name="Oberbeckmann S."/>
            <person name="Bunk B."/>
            <person name="Jeske O."/>
            <person name="Meyerdierks A."/>
            <person name="Storesund J.E."/>
            <person name="Kallscheuer N."/>
            <person name="Luecker S."/>
            <person name="Lage O.M."/>
            <person name="Pohl T."/>
            <person name="Merkel B.J."/>
            <person name="Hornburger P."/>
            <person name="Mueller R.-W."/>
            <person name="Bruemmer F."/>
            <person name="Labrenz M."/>
            <person name="Spormann A.M."/>
            <person name="Op den Camp H."/>
            <person name="Overmann J."/>
            <person name="Amann R."/>
            <person name="Jetten M.S.M."/>
            <person name="Mascher T."/>
            <person name="Medema M.H."/>
            <person name="Devos D.P."/>
            <person name="Kaster A.-K."/>
            <person name="Ovreas L."/>
            <person name="Rohde M."/>
            <person name="Galperin M.Y."/>
            <person name="Jogler C."/>
        </authorList>
    </citation>
    <scope>NUCLEOTIDE SEQUENCE [LARGE SCALE GENOMIC DNA]</scope>
    <source>
        <strain evidence="6 7">SV_7m_r</strain>
    </source>
</reference>
<name>A0A517SUV2_9BACT</name>
<keyword evidence="7" id="KW-1185">Reference proteome</keyword>
<evidence type="ECO:0000256" key="2">
    <source>
        <dbReference type="ARBA" id="ARBA00023054"/>
    </source>
</evidence>
<dbReference type="Proteomes" id="UP000315003">
    <property type="component" value="Chromosome"/>
</dbReference>
<gene>
    <name evidence="6" type="primary">macA_2</name>
    <name evidence="6" type="ORF">SV7mr_24010</name>
</gene>
<dbReference type="PANTHER" id="PTHR32347:SF23">
    <property type="entry name" value="BLL5650 PROTEIN"/>
    <property type="match status" value="1"/>
</dbReference>
<evidence type="ECO:0000256" key="4">
    <source>
        <dbReference type="SAM" id="MobiDB-lite"/>
    </source>
</evidence>
<evidence type="ECO:0000313" key="6">
    <source>
        <dbReference type="EMBL" id="QDT59888.1"/>
    </source>
</evidence>
<dbReference type="OrthoDB" id="259669at2"/>
<dbReference type="Gene3D" id="2.40.420.20">
    <property type="match status" value="1"/>
</dbReference>
<dbReference type="AlphaFoldDB" id="A0A517SUV2"/>
<dbReference type="EMBL" id="CP036272">
    <property type="protein sequence ID" value="QDT59888.1"/>
    <property type="molecule type" value="Genomic_DNA"/>
</dbReference>
<protein>
    <submittedName>
        <fullName evidence="6">Macrolide export protein MacA</fullName>
    </submittedName>
</protein>
<dbReference type="InterPro" id="IPR050465">
    <property type="entry name" value="UPF0194_transport"/>
</dbReference>
<comment type="subcellular location">
    <subcellularLocation>
        <location evidence="1">Cell envelope</location>
    </subcellularLocation>
</comment>
<dbReference type="Gene3D" id="2.40.30.170">
    <property type="match status" value="1"/>
</dbReference>
<dbReference type="InterPro" id="IPR058649">
    <property type="entry name" value="CzcB_C"/>
</dbReference>